<proteinExistence type="predicted"/>
<organism evidence="2 3">
    <name type="scientific">Mycena chlorophos</name>
    <name type="common">Agaric fungus</name>
    <name type="synonym">Agaricus chlorophos</name>
    <dbReference type="NCBI Taxonomy" id="658473"/>
    <lineage>
        <taxon>Eukaryota</taxon>
        <taxon>Fungi</taxon>
        <taxon>Dikarya</taxon>
        <taxon>Basidiomycota</taxon>
        <taxon>Agaricomycotina</taxon>
        <taxon>Agaricomycetes</taxon>
        <taxon>Agaricomycetidae</taxon>
        <taxon>Agaricales</taxon>
        <taxon>Marasmiineae</taxon>
        <taxon>Mycenaceae</taxon>
        <taxon>Mycena</taxon>
    </lineage>
</organism>
<evidence type="ECO:0000313" key="3">
    <source>
        <dbReference type="Proteomes" id="UP000815677"/>
    </source>
</evidence>
<gene>
    <name evidence="2" type="ORF">MCHLO_16112</name>
</gene>
<evidence type="ECO:0000313" key="2">
    <source>
        <dbReference type="EMBL" id="GAT59886.1"/>
    </source>
</evidence>
<name>A0ABQ0M938_MYCCL</name>
<evidence type="ECO:0000256" key="1">
    <source>
        <dbReference type="SAM" id="MobiDB-lite"/>
    </source>
</evidence>
<keyword evidence="3" id="KW-1185">Reference proteome</keyword>
<accession>A0ABQ0M938</accession>
<dbReference type="EMBL" id="DF849916">
    <property type="protein sequence ID" value="GAT59886.1"/>
    <property type="molecule type" value="Genomic_DNA"/>
</dbReference>
<protein>
    <submittedName>
        <fullName evidence="2">Uncharacterized protein</fullName>
    </submittedName>
</protein>
<sequence length="94" mass="10309">MLLVTLNYRALIRQQRATSQTSTLLRAPTVDLEKNRHNTAPPGRRDSETIGAGSVAPAEGASVRTRISDETTGPHLKFGDVQIRVEEERSVVRG</sequence>
<reference evidence="2" key="1">
    <citation type="submission" date="2014-09" db="EMBL/GenBank/DDBJ databases">
        <title>Genome sequence of the luminous mushroom Mycena chlorophos for searching fungal bioluminescence genes.</title>
        <authorList>
            <person name="Tanaka Y."/>
            <person name="Kasuga D."/>
            <person name="Oba Y."/>
            <person name="Hase S."/>
            <person name="Sato K."/>
            <person name="Oba Y."/>
            <person name="Sakakibara Y."/>
        </authorList>
    </citation>
    <scope>NUCLEOTIDE SEQUENCE</scope>
</reference>
<feature type="region of interest" description="Disordered" evidence="1">
    <location>
        <begin position="32"/>
        <end position="79"/>
    </location>
</feature>
<dbReference type="Proteomes" id="UP000815677">
    <property type="component" value="Unassembled WGS sequence"/>
</dbReference>